<reference evidence="3" key="1">
    <citation type="submission" date="2020-01" db="EMBL/GenBank/DDBJ databases">
        <title>'Steroidobacter agaridevorans' sp. nov., agar-degrading bacteria isolated from rhizosphere soils.</title>
        <authorList>
            <person name="Ikenaga M."/>
            <person name="Kataoka M."/>
            <person name="Murouchi A."/>
            <person name="Katsuragi S."/>
            <person name="Sakai M."/>
        </authorList>
    </citation>
    <scope>NUCLEOTIDE SEQUENCE [LARGE SCALE GENOMIC DNA]</scope>
    <source>
        <strain evidence="3">YU21-B</strain>
    </source>
</reference>
<dbReference type="Pfam" id="PF09860">
    <property type="entry name" value="DUF2087"/>
    <property type="match status" value="1"/>
</dbReference>
<sequence>MSRVALTLQIPDLSGFAKSVREQLGKLAGPPSHVEMLNLLCRSAGFRNYQHCKGVMEAQQRLHLPPPAAAPVDYSLVERAARLFDEHGRLLRWPTRPALQDLCLWVLWSRLASRKTFTEKQISELIKGWHVFGDHALLRRALIGWRLVQRTQDGSEYRRIEQKPPAELRPLIARLPAMPLLQPAESQT</sequence>
<evidence type="ECO:0000259" key="1">
    <source>
        <dbReference type="Pfam" id="PF09860"/>
    </source>
</evidence>
<feature type="domain" description="DUF2087" evidence="1">
    <location>
        <begin position="89"/>
        <end position="159"/>
    </location>
</feature>
<accession>A0A829YG98</accession>
<comment type="caution">
    <text evidence="2">The sequence shown here is derived from an EMBL/GenBank/DDBJ whole genome shotgun (WGS) entry which is preliminary data.</text>
</comment>
<dbReference type="EMBL" id="BLJN01000004">
    <property type="protein sequence ID" value="GFE82347.1"/>
    <property type="molecule type" value="Genomic_DNA"/>
</dbReference>
<dbReference type="AlphaFoldDB" id="A0A829YG98"/>
<dbReference type="InterPro" id="IPR018656">
    <property type="entry name" value="DUF2087"/>
</dbReference>
<evidence type="ECO:0000313" key="3">
    <source>
        <dbReference type="Proteomes" id="UP000445000"/>
    </source>
</evidence>
<dbReference type="Proteomes" id="UP000445000">
    <property type="component" value="Unassembled WGS sequence"/>
</dbReference>
<evidence type="ECO:0000313" key="2">
    <source>
        <dbReference type="EMBL" id="GFE82347.1"/>
    </source>
</evidence>
<name>A0A829YG98_9GAMM</name>
<gene>
    <name evidence="2" type="ORF">GCM10011487_43470</name>
</gene>
<proteinExistence type="predicted"/>
<organism evidence="2 3">
    <name type="scientific">Steroidobacter agaridevorans</name>
    <dbReference type="NCBI Taxonomy" id="2695856"/>
    <lineage>
        <taxon>Bacteria</taxon>
        <taxon>Pseudomonadati</taxon>
        <taxon>Pseudomonadota</taxon>
        <taxon>Gammaproteobacteria</taxon>
        <taxon>Steroidobacterales</taxon>
        <taxon>Steroidobacteraceae</taxon>
        <taxon>Steroidobacter</taxon>
    </lineage>
</organism>
<dbReference type="RefSeq" id="WP_161813999.1">
    <property type="nucleotide sequence ID" value="NZ_BLJN01000004.1"/>
</dbReference>
<keyword evidence="3" id="KW-1185">Reference proteome</keyword>
<protein>
    <recommendedName>
        <fullName evidence="1">DUF2087 domain-containing protein</fullName>
    </recommendedName>
</protein>